<dbReference type="AlphaFoldDB" id="A0A3B0XMD0"/>
<feature type="non-terminal residue" evidence="1">
    <location>
        <position position="76"/>
    </location>
</feature>
<accession>A0A3B0XMD0</accession>
<gene>
    <name evidence="1" type="ORF">MNBD_GAMMA08-3063</name>
</gene>
<dbReference type="EMBL" id="UOFH01000331">
    <property type="protein sequence ID" value="VAW65880.1"/>
    <property type="molecule type" value="Genomic_DNA"/>
</dbReference>
<name>A0A3B0XMD0_9ZZZZ</name>
<organism evidence="1">
    <name type="scientific">hydrothermal vent metagenome</name>
    <dbReference type="NCBI Taxonomy" id="652676"/>
    <lineage>
        <taxon>unclassified sequences</taxon>
        <taxon>metagenomes</taxon>
        <taxon>ecological metagenomes</taxon>
    </lineage>
</organism>
<protein>
    <submittedName>
        <fullName evidence="1">Uncharacterized protein</fullName>
    </submittedName>
</protein>
<reference evidence="1" key="1">
    <citation type="submission" date="2018-06" db="EMBL/GenBank/DDBJ databases">
        <authorList>
            <person name="Zhirakovskaya E."/>
        </authorList>
    </citation>
    <scope>NUCLEOTIDE SEQUENCE</scope>
</reference>
<evidence type="ECO:0000313" key="1">
    <source>
        <dbReference type="EMBL" id="VAW65880.1"/>
    </source>
</evidence>
<proteinExistence type="predicted"/>
<sequence length="76" mass="8546">MPDFDDDDSYIVELKVVKPKAKMLITRVEKIAKGTPRKGILQLTELLSVLEFTAKDKTALGKARKPVIVEFKNTQS</sequence>